<name>A0ABV1CJ24_9FIRM</name>
<dbReference type="RefSeq" id="WP_349082795.1">
    <property type="nucleotide sequence ID" value="NZ_JBBNFW010000126.1"/>
</dbReference>
<dbReference type="InterPro" id="IPR046726">
    <property type="entry name" value="DUF6618"/>
</dbReference>
<dbReference type="Proteomes" id="UP001470752">
    <property type="component" value="Unassembled WGS sequence"/>
</dbReference>
<protein>
    <submittedName>
        <fullName evidence="1">DUF6618 family protein</fullName>
    </submittedName>
</protein>
<gene>
    <name evidence="1" type="ORF">AAAX94_05025</name>
</gene>
<reference evidence="1 2" key="1">
    <citation type="submission" date="2024-04" db="EMBL/GenBank/DDBJ databases">
        <title>Human intestinal bacterial collection.</title>
        <authorList>
            <person name="Pauvert C."/>
            <person name="Hitch T.C.A."/>
            <person name="Clavel T."/>
        </authorList>
    </citation>
    <scope>NUCLEOTIDE SEQUENCE [LARGE SCALE GENOMIC DNA]</scope>
    <source>
        <strain evidence="1 2">CLA-AA-H161</strain>
    </source>
</reference>
<dbReference type="Pfam" id="PF20323">
    <property type="entry name" value="DUF6618"/>
    <property type="match status" value="1"/>
</dbReference>
<dbReference type="EMBL" id="JBBNFW010000126">
    <property type="protein sequence ID" value="MEQ2412395.1"/>
    <property type="molecule type" value="Genomic_DNA"/>
</dbReference>
<comment type="caution">
    <text evidence="1">The sequence shown here is derived from an EMBL/GenBank/DDBJ whole genome shotgun (WGS) entry which is preliminary data.</text>
</comment>
<proteinExistence type="predicted"/>
<evidence type="ECO:0000313" key="2">
    <source>
        <dbReference type="Proteomes" id="UP001470752"/>
    </source>
</evidence>
<keyword evidence="2" id="KW-1185">Reference proteome</keyword>
<sequence>MEFSYQCSDPDSSEKSWSGHIRPLNININEFEVTARGSTFHLLVGKHSYGKYLCIPNWGIGTEMASLSDCFWNRERLEQDYPELSKVDIISIVKALEALSAYVTL</sequence>
<organism evidence="1 2">
    <name type="scientific">Blautia acetigignens</name>
    <dbReference type="NCBI Taxonomy" id="2981783"/>
    <lineage>
        <taxon>Bacteria</taxon>
        <taxon>Bacillati</taxon>
        <taxon>Bacillota</taxon>
        <taxon>Clostridia</taxon>
        <taxon>Lachnospirales</taxon>
        <taxon>Lachnospiraceae</taxon>
        <taxon>Blautia</taxon>
    </lineage>
</organism>
<accession>A0ABV1CJ24</accession>
<evidence type="ECO:0000313" key="1">
    <source>
        <dbReference type="EMBL" id="MEQ2412395.1"/>
    </source>
</evidence>